<comment type="miscellaneous">
    <text evidence="6">The active site is a conserved redox-active cysteine residue, the peroxidatic cysteine (C(P)), which makes the nucleophilic attack on the peroxide substrate. The peroxide oxidizes the C(P)-SH to cysteine sulfenic acid (C(P)-SOH), which then reacts with another cysteine residue, the resolving cysteine (C(R)), to form a disulfide bridge. The disulfide is subsequently reduced by an appropriate electron donor to complete the catalytic cycle. In this atypical 2-Cys peroxiredoxin, C(R) is present in the same subunit to form an intramolecular disulfide. The disulfide is subsequently reduced by thioredoxin.</text>
</comment>
<evidence type="ECO:0000256" key="2">
    <source>
        <dbReference type="ARBA" id="ARBA00022862"/>
    </source>
</evidence>
<proteinExistence type="inferred from homology"/>
<dbReference type="InterPro" id="IPR013740">
    <property type="entry name" value="Redoxin"/>
</dbReference>
<dbReference type="AlphaFoldDB" id="A0A5S5C6S9"/>
<dbReference type="Pfam" id="PF08534">
    <property type="entry name" value="Redoxin"/>
    <property type="match status" value="1"/>
</dbReference>
<comment type="function">
    <text evidence="6">Thiol-specific peroxidase that catalyzes the reduction of hydrogen peroxide and organic hydroperoxides to water and alcohols, respectively. Plays a role in cell protection against oxidative stress by detoxifying peroxides.</text>
</comment>
<keyword evidence="2 6" id="KW-0049">Antioxidant</keyword>
<comment type="subunit">
    <text evidence="6">Homodimer.</text>
</comment>
<dbReference type="PANTHER" id="PTHR43110">
    <property type="entry name" value="THIOL PEROXIDASE"/>
    <property type="match status" value="1"/>
</dbReference>
<comment type="similarity">
    <text evidence="6">Belongs to the peroxiredoxin family. Tpx subfamily.</text>
</comment>
<comment type="catalytic activity">
    <reaction evidence="6">
        <text>a hydroperoxide + [thioredoxin]-dithiol = an alcohol + [thioredoxin]-disulfide + H2O</text>
        <dbReference type="Rhea" id="RHEA:62620"/>
        <dbReference type="Rhea" id="RHEA-COMP:10698"/>
        <dbReference type="Rhea" id="RHEA-COMP:10700"/>
        <dbReference type="ChEBI" id="CHEBI:15377"/>
        <dbReference type="ChEBI" id="CHEBI:29950"/>
        <dbReference type="ChEBI" id="CHEBI:30879"/>
        <dbReference type="ChEBI" id="CHEBI:35924"/>
        <dbReference type="ChEBI" id="CHEBI:50058"/>
        <dbReference type="EC" id="1.11.1.24"/>
    </reaction>
</comment>
<dbReference type="GO" id="GO:0008379">
    <property type="term" value="F:thioredoxin peroxidase activity"/>
    <property type="evidence" value="ECO:0007669"/>
    <property type="project" value="UniProtKB-UniRule"/>
</dbReference>
<dbReference type="EC" id="1.11.1.24" evidence="6"/>
<gene>
    <name evidence="6" type="primary">tpx</name>
    <name evidence="8" type="ORF">BD809_104126</name>
</gene>
<dbReference type="Proteomes" id="UP000324376">
    <property type="component" value="Unassembled WGS sequence"/>
</dbReference>
<dbReference type="NCBIfam" id="NF001808">
    <property type="entry name" value="PRK00522.1"/>
    <property type="match status" value="1"/>
</dbReference>
<protein>
    <recommendedName>
        <fullName evidence="6">Thiol peroxidase</fullName>
        <shortName evidence="6">Tpx</shortName>
        <ecNumber evidence="6">1.11.1.24</ecNumber>
    </recommendedName>
    <alternativeName>
        <fullName evidence="6">Peroxiredoxin tpx</fullName>
        <shortName evidence="6">Prx</shortName>
    </alternativeName>
    <alternativeName>
        <fullName evidence="6">Thioredoxin peroxidase</fullName>
    </alternativeName>
    <alternativeName>
        <fullName evidence="6">Thioredoxin-dependent peroxiredoxin</fullName>
    </alternativeName>
</protein>
<dbReference type="InterPro" id="IPR013766">
    <property type="entry name" value="Thioredoxin_domain"/>
</dbReference>
<comment type="caution">
    <text evidence="8">The sequence shown here is derived from an EMBL/GenBank/DDBJ whole genome shotgun (WGS) entry which is preliminary data.</text>
</comment>
<keyword evidence="5 6" id="KW-0676">Redox-active center</keyword>
<feature type="domain" description="Thioredoxin" evidence="7">
    <location>
        <begin position="18"/>
        <end position="166"/>
    </location>
</feature>
<keyword evidence="4 6" id="KW-1015">Disulfide bond</keyword>
<evidence type="ECO:0000256" key="3">
    <source>
        <dbReference type="ARBA" id="ARBA00023002"/>
    </source>
</evidence>
<dbReference type="CDD" id="cd03014">
    <property type="entry name" value="PRX_Atyp2cys"/>
    <property type="match status" value="1"/>
</dbReference>
<dbReference type="EMBL" id="VNHU01000004">
    <property type="protein sequence ID" value="TYP74308.1"/>
    <property type="molecule type" value="Genomic_DNA"/>
</dbReference>
<evidence type="ECO:0000256" key="5">
    <source>
        <dbReference type="ARBA" id="ARBA00023284"/>
    </source>
</evidence>
<dbReference type="PANTHER" id="PTHR43110:SF1">
    <property type="entry name" value="THIOL PEROXIDASE"/>
    <property type="match status" value="1"/>
</dbReference>
<dbReference type="SUPFAM" id="SSF52833">
    <property type="entry name" value="Thioredoxin-like"/>
    <property type="match status" value="1"/>
</dbReference>
<dbReference type="RefSeq" id="WP_148782425.1">
    <property type="nucleotide sequence ID" value="NZ_VNHU01000004.1"/>
</dbReference>
<dbReference type="HAMAP" id="MF_00269">
    <property type="entry name" value="Tpx"/>
    <property type="match status" value="1"/>
</dbReference>
<feature type="disulfide bond" description="Redox-active" evidence="6">
    <location>
        <begin position="60"/>
        <end position="94"/>
    </location>
</feature>
<evidence type="ECO:0000256" key="6">
    <source>
        <dbReference type="HAMAP-Rule" id="MF_00269"/>
    </source>
</evidence>
<evidence type="ECO:0000313" key="9">
    <source>
        <dbReference type="Proteomes" id="UP000324376"/>
    </source>
</evidence>
<organism evidence="8 9">
    <name type="scientific">Aquimarina intermedia</name>
    <dbReference type="NCBI Taxonomy" id="350814"/>
    <lineage>
        <taxon>Bacteria</taxon>
        <taxon>Pseudomonadati</taxon>
        <taxon>Bacteroidota</taxon>
        <taxon>Flavobacteriia</taxon>
        <taxon>Flavobacteriales</taxon>
        <taxon>Flavobacteriaceae</taxon>
        <taxon>Aquimarina</taxon>
    </lineage>
</organism>
<keyword evidence="3 6" id="KW-0560">Oxidoreductase</keyword>
<feature type="active site" description="Cysteine sulfenic acid (-SOH) intermediate" evidence="6">
    <location>
        <position position="60"/>
    </location>
</feature>
<evidence type="ECO:0000259" key="7">
    <source>
        <dbReference type="PROSITE" id="PS51352"/>
    </source>
</evidence>
<dbReference type="InterPro" id="IPR050455">
    <property type="entry name" value="Tpx_Peroxidase_subfamily"/>
</dbReference>
<evidence type="ECO:0000256" key="1">
    <source>
        <dbReference type="ARBA" id="ARBA00022559"/>
    </source>
</evidence>
<keyword evidence="1 6" id="KW-0575">Peroxidase</keyword>
<accession>A0A5S5C6S9</accession>
<dbReference type="InterPro" id="IPR036249">
    <property type="entry name" value="Thioredoxin-like_sf"/>
</dbReference>
<name>A0A5S5C6S9_9FLAO</name>
<dbReference type="OrthoDB" id="9781543at2"/>
<sequence length="166" mass="18105">MATITLKGNTLQTAGELPEIGSKAPDFELVKNDLSTATLKDFEGFNLILNIFPSVDTGICAASVREFNKQAASLTDTKVVCISRDLPFAQERFCGAEGIENVINLSDFRTGKFGKDYEVEMTSGPLKALHSRAIVVLDKEGTVRYTEQVPEIVQEPDYTAALNALK</sequence>
<dbReference type="InterPro" id="IPR002065">
    <property type="entry name" value="TPX"/>
</dbReference>
<dbReference type="PROSITE" id="PS01265">
    <property type="entry name" value="TPX"/>
    <property type="match status" value="1"/>
</dbReference>
<dbReference type="Gene3D" id="3.40.30.10">
    <property type="entry name" value="Glutaredoxin"/>
    <property type="match status" value="1"/>
</dbReference>
<keyword evidence="9" id="KW-1185">Reference proteome</keyword>
<reference evidence="8 9" key="1">
    <citation type="submission" date="2019-07" db="EMBL/GenBank/DDBJ databases">
        <title>Genomic Encyclopedia of Archaeal and Bacterial Type Strains, Phase II (KMG-II): from individual species to whole genera.</title>
        <authorList>
            <person name="Goeker M."/>
        </authorList>
    </citation>
    <scope>NUCLEOTIDE SEQUENCE [LARGE SCALE GENOMIC DNA]</scope>
    <source>
        <strain evidence="8 9">DSM 17527</strain>
    </source>
</reference>
<evidence type="ECO:0000256" key="4">
    <source>
        <dbReference type="ARBA" id="ARBA00023157"/>
    </source>
</evidence>
<dbReference type="PROSITE" id="PS51352">
    <property type="entry name" value="THIOREDOXIN_2"/>
    <property type="match status" value="1"/>
</dbReference>
<evidence type="ECO:0000313" key="8">
    <source>
        <dbReference type="EMBL" id="TYP74308.1"/>
    </source>
</evidence>
<dbReference type="InterPro" id="IPR018219">
    <property type="entry name" value="Tpx_CS"/>
</dbReference>